<evidence type="ECO:0000256" key="1">
    <source>
        <dbReference type="SAM" id="MobiDB-lite"/>
    </source>
</evidence>
<dbReference type="RefSeq" id="XP_013789440.1">
    <property type="nucleotide sequence ID" value="XM_013933986.2"/>
</dbReference>
<sequence>MSFWKFWEPKPKNRKEQVANNSDVSAAQDSHDQKDSPSFERKRSRNQMSVSRSGRYKQRQRRRSGILDNPTLSVKTPDSPEATDDVQIGGDHTVEKCFTTPADQCEQDSVQNCWTEQEKVRVFSPPVDLYNEKFL</sequence>
<name>A0ABM1BVF5_LIMPO</name>
<feature type="compositionally biased region" description="Basic residues" evidence="1">
    <location>
        <begin position="54"/>
        <end position="64"/>
    </location>
</feature>
<feature type="compositionally biased region" description="Polar residues" evidence="1">
    <location>
        <begin position="18"/>
        <end position="28"/>
    </location>
</feature>
<evidence type="ECO:0000313" key="3">
    <source>
        <dbReference type="RefSeq" id="XP_013789440.1"/>
    </source>
</evidence>
<proteinExistence type="predicted"/>
<organism evidence="2 3">
    <name type="scientific">Limulus polyphemus</name>
    <name type="common">Atlantic horseshoe crab</name>
    <dbReference type="NCBI Taxonomy" id="6850"/>
    <lineage>
        <taxon>Eukaryota</taxon>
        <taxon>Metazoa</taxon>
        <taxon>Ecdysozoa</taxon>
        <taxon>Arthropoda</taxon>
        <taxon>Chelicerata</taxon>
        <taxon>Merostomata</taxon>
        <taxon>Xiphosura</taxon>
        <taxon>Limulidae</taxon>
        <taxon>Limulus</taxon>
    </lineage>
</organism>
<dbReference type="Proteomes" id="UP000694941">
    <property type="component" value="Unplaced"/>
</dbReference>
<feature type="compositionally biased region" description="Basic and acidic residues" evidence="1">
    <location>
        <begin position="29"/>
        <end position="41"/>
    </location>
</feature>
<evidence type="ECO:0000313" key="2">
    <source>
        <dbReference type="Proteomes" id="UP000694941"/>
    </source>
</evidence>
<keyword evidence="2" id="KW-1185">Reference proteome</keyword>
<gene>
    <name evidence="3 4" type="primary">LOC106473302</name>
</gene>
<feature type="compositionally biased region" description="Basic and acidic residues" evidence="1">
    <location>
        <begin position="7"/>
        <end position="17"/>
    </location>
</feature>
<dbReference type="GeneID" id="106473302"/>
<dbReference type="RefSeq" id="XP_022257474.1">
    <property type="nucleotide sequence ID" value="XM_022401766.1"/>
</dbReference>
<protein>
    <submittedName>
        <fullName evidence="3 4">Uncharacterized protein LOC106473302</fullName>
    </submittedName>
</protein>
<reference evidence="3 4" key="1">
    <citation type="submission" date="2025-05" db="UniProtKB">
        <authorList>
            <consortium name="RefSeq"/>
        </authorList>
    </citation>
    <scope>IDENTIFICATION</scope>
    <source>
        <tissue evidence="3 4">Muscle</tissue>
    </source>
</reference>
<feature type="region of interest" description="Disordered" evidence="1">
    <location>
        <begin position="1"/>
        <end position="88"/>
    </location>
</feature>
<accession>A0ABM1BVF5</accession>
<evidence type="ECO:0000313" key="4">
    <source>
        <dbReference type="RefSeq" id="XP_022257474.1"/>
    </source>
</evidence>